<evidence type="ECO:0000313" key="1">
    <source>
        <dbReference type="EMBL" id="OHT17583.1"/>
    </source>
</evidence>
<proteinExistence type="predicted"/>
<dbReference type="RefSeq" id="XP_068370719.1">
    <property type="nucleotide sequence ID" value="XM_068489738.1"/>
</dbReference>
<accession>A0A1J4L241</accession>
<dbReference type="VEuPathDB" id="TrichDB:TRFO_00833"/>
<sequence>MNVDYKTVNNEKLSQKMASQLDSHKKDEPCLRINFGKLFEMDFGHFLQNARDSIFIDNEKSILDGLNSLKWSLELAPNSKKSKEEQQEIFFTVIDKPAIERIFFLITDITTPEIKKNALNCLYMTFSTFEVSIDIFNQDYDICSILLNLFHQQQIVNVLRLIFEHNREYAIQVYPKCEPIFSKLNEYLILYYGSTVVNVISLFFDFDVIEFDHAKNIIIILNNFCWANITFSNTMMKLQTHNETLQAIFRLFKRLHKIEYYRFLINIGFFNKLFEEYTTVNIITEGCHVGPSDISLKIQNYLLKIILNFLSWESEDFFSFFFSLNFLGFFTQTLRNIIHPGIDLPDCFKKFSLLCKIVKKIVPISQEIRIQLIYSDFHELILANLPFFNYNFKSQLFLYLSTYSKFEIEQITILFEQFDIFSLIRDFISSGVEEEANAALDFLFIYFKRIPEKNLNDEQIEDNPFYQKLWHFMLEKQTSCAIEELCENSNEIVSQKAQFIVNMVNKQIMEMEH</sequence>
<protein>
    <submittedName>
        <fullName evidence="1">Uncharacterized protein</fullName>
    </submittedName>
</protein>
<evidence type="ECO:0000313" key="2">
    <source>
        <dbReference type="Proteomes" id="UP000179807"/>
    </source>
</evidence>
<dbReference type="InterPro" id="IPR016024">
    <property type="entry name" value="ARM-type_fold"/>
</dbReference>
<reference evidence="1" key="1">
    <citation type="submission" date="2016-10" db="EMBL/GenBank/DDBJ databases">
        <authorList>
            <person name="Benchimol M."/>
            <person name="Almeida L.G."/>
            <person name="Vasconcelos A.T."/>
            <person name="Perreira-Neves A."/>
            <person name="Rosa I.A."/>
            <person name="Tasca T."/>
            <person name="Bogo M.R."/>
            <person name="de Souza W."/>
        </authorList>
    </citation>
    <scope>NUCLEOTIDE SEQUENCE [LARGE SCALE GENOMIC DNA]</scope>
    <source>
        <strain evidence="1">K</strain>
    </source>
</reference>
<dbReference type="EMBL" id="MLAK01000001">
    <property type="protein sequence ID" value="OHT17583.1"/>
    <property type="molecule type" value="Genomic_DNA"/>
</dbReference>
<dbReference type="SUPFAM" id="SSF48371">
    <property type="entry name" value="ARM repeat"/>
    <property type="match status" value="1"/>
</dbReference>
<gene>
    <name evidence="1" type="ORF">TRFO_00833</name>
</gene>
<name>A0A1J4L241_9EUKA</name>
<dbReference type="GeneID" id="94824442"/>
<comment type="caution">
    <text evidence="1">The sequence shown here is derived from an EMBL/GenBank/DDBJ whole genome shotgun (WGS) entry which is preliminary data.</text>
</comment>
<organism evidence="1 2">
    <name type="scientific">Tritrichomonas foetus</name>
    <dbReference type="NCBI Taxonomy" id="1144522"/>
    <lineage>
        <taxon>Eukaryota</taxon>
        <taxon>Metamonada</taxon>
        <taxon>Parabasalia</taxon>
        <taxon>Tritrichomonadida</taxon>
        <taxon>Tritrichomonadidae</taxon>
        <taxon>Tritrichomonas</taxon>
    </lineage>
</organism>
<keyword evidence="2" id="KW-1185">Reference proteome</keyword>
<dbReference type="AlphaFoldDB" id="A0A1J4L241"/>
<dbReference type="Proteomes" id="UP000179807">
    <property type="component" value="Unassembled WGS sequence"/>
</dbReference>